<evidence type="ECO:0000256" key="6">
    <source>
        <dbReference type="PROSITE-ProRule" id="PRU01373"/>
    </source>
</evidence>
<feature type="domain" description="L,D-TPase catalytic" evidence="8">
    <location>
        <begin position="263"/>
        <end position="385"/>
    </location>
</feature>
<accession>A0A2T0BCG4</accession>
<dbReference type="InterPro" id="IPR005490">
    <property type="entry name" value="LD_TPept_cat_dom"/>
</dbReference>
<evidence type="ECO:0000256" key="7">
    <source>
        <dbReference type="SAM" id="Phobius"/>
    </source>
</evidence>
<keyword evidence="2 9" id="KW-0808">Transferase</keyword>
<dbReference type="InterPro" id="IPR038063">
    <property type="entry name" value="Transpep_catalytic_dom"/>
</dbReference>
<dbReference type="Gene3D" id="2.40.440.10">
    <property type="entry name" value="L,D-transpeptidase catalytic domain-like"/>
    <property type="match status" value="1"/>
</dbReference>
<keyword evidence="7" id="KW-1133">Transmembrane helix</keyword>
<dbReference type="EC" id="2.-.-.-" evidence="9"/>
<dbReference type="InterPro" id="IPR050979">
    <property type="entry name" value="LD-transpeptidase"/>
</dbReference>
<dbReference type="Proteomes" id="UP000239471">
    <property type="component" value="Unassembled WGS sequence"/>
</dbReference>
<proteinExistence type="predicted"/>
<feature type="transmembrane region" description="Helical" evidence="7">
    <location>
        <begin position="21"/>
        <end position="41"/>
    </location>
</feature>
<reference evidence="9 10" key="1">
    <citation type="submission" date="2018-03" db="EMBL/GenBank/DDBJ databases">
        <title>Genome sequence of Clostridium vincentii DSM 10228.</title>
        <authorList>
            <person name="Poehlein A."/>
            <person name="Daniel R."/>
        </authorList>
    </citation>
    <scope>NUCLEOTIDE SEQUENCE [LARGE SCALE GENOMIC DNA]</scope>
    <source>
        <strain evidence="9 10">DSM 10228</strain>
    </source>
</reference>
<dbReference type="PANTHER" id="PTHR30582">
    <property type="entry name" value="L,D-TRANSPEPTIDASE"/>
    <property type="match status" value="1"/>
</dbReference>
<keyword evidence="4 6" id="KW-0573">Peptidoglycan synthesis</keyword>
<dbReference type="GO" id="GO:0005576">
    <property type="term" value="C:extracellular region"/>
    <property type="evidence" value="ECO:0007669"/>
    <property type="project" value="TreeGrafter"/>
</dbReference>
<keyword evidence="10" id="KW-1185">Reference proteome</keyword>
<dbReference type="SUPFAM" id="SSF141523">
    <property type="entry name" value="L,D-transpeptidase catalytic domain-like"/>
    <property type="match status" value="1"/>
</dbReference>
<dbReference type="GO" id="GO:0071555">
    <property type="term" value="P:cell wall organization"/>
    <property type="evidence" value="ECO:0007669"/>
    <property type="project" value="UniProtKB-UniRule"/>
</dbReference>
<dbReference type="PANTHER" id="PTHR30582:SF2">
    <property type="entry name" value="L,D-TRANSPEPTIDASE YCIB-RELATED"/>
    <property type="match status" value="1"/>
</dbReference>
<evidence type="ECO:0000313" key="10">
    <source>
        <dbReference type="Proteomes" id="UP000239471"/>
    </source>
</evidence>
<feature type="active site" description="Nucleophile" evidence="6">
    <location>
        <position position="361"/>
    </location>
</feature>
<dbReference type="GO" id="GO:0008360">
    <property type="term" value="P:regulation of cell shape"/>
    <property type="evidence" value="ECO:0007669"/>
    <property type="project" value="UniProtKB-UniRule"/>
</dbReference>
<dbReference type="EMBL" id="PVXQ01000027">
    <property type="protein sequence ID" value="PRR81574.1"/>
    <property type="molecule type" value="Genomic_DNA"/>
</dbReference>
<dbReference type="CDD" id="cd16913">
    <property type="entry name" value="YkuD_like"/>
    <property type="match status" value="1"/>
</dbReference>
<organism evidence="9 10">
    <name type="scientific">Clostridium vincentii</name>
    <dbReference type="NCBI Taxonomy" id="52704"/>
    <lineage>
        <taxon>Bacteria</taxon>
        <taxon>Bacillati</taxon>
        <taxon>Bacillota</taxon>
        <taxon>Clostridia</taxon>
        <taxon>Eubacteriales</taxon>
        <taxon>Clostridiaceae</taxon>
        <taxon>Clostridium</taxon>
    </lineage>
</organism>
<feature type="active site" description="Proton donor/acceptor" evidence="6">
    <location>
        <position position="337"/>
    </location>
</feature>
<dbReference type="AlphaFoldDB" id="A0A2T0BCG4"/>
<dbReference type="PROSITE" id="PS52029">
    <property type="entry name" value="LD_TPASE"/>
    <property type="match status" value="1"/>
</dbReference>
<comment type="pathway">
    <text evidence="1 6">Cell wall biogenesis; peptidoglycan biosynthesis.</text>
</comment>
<dbReference type="GO" id="GO:0018104">
    <property type="term" value="P:peptidoglycan-protein cross-linking"/>
    <property type="evidence" value="ECO:0007669"/>
    <property type="project" value="TreeGrafter"/>
</dbReference>
<keyword evidence="7" id="KW-0812">Transmembrane</keyword>
<dbReference type="GO" id="GO:0016740">
    <property type="term" value="F:transferase activity"/>
    <property type="evidence" value="ECO:0007669"/>
    <property type="project" value="UniProtKB-KW"/>
</dbReference>
<evidence type="ECO:0000256" key="4">
    <source>
        <dbReference type="ARBA" id="ARBA00022984"/>
    </source>
</evidence>
<evidence type="ECO:0000256" key="2">
    <source>
        <dbReference type="ARBA" id="ARBA00022679"/>
    </source>
</evidence>
<name>A0A2T0BCG4_9CLOT</name>
<keyword evidence="5 6" id="KW-0961">Cell wall biogenesis/degradation</keyword>
<protein>
    <submittedName>
        <fullName evidence="9">Putative L,D-transpeptidase YciB</fullName>
        <ecNumber evidence="9">2.-.-.-</ecNumber>
    </submittedName>
</protein>
<evidence type="ECO:0000256" key="1">
    <source>
        <dbReference type="ARBA" id="ARBA00004752"/>
    </source>
</evidence>
<evidence type="ECO:0000256" key="5">
    <source>
        <dbReference type="ARBA" id="ARBA00023316"/>
    </source>
</evidence>
<dbReference type="UniPathway" id="UPA00219"/>
<dbReference type="GO" id="GO:0071972">
    <property type="term" value="F:peptidoglycan L,D-transpeptidase activity"/>
    <property type="evidence" value="ECO:0007669"/>
    <property type="project" value="TreeGrafter"/>
</dbReference>
<gene>
    <name evidence="9" type="primary">yciB</name>
    <name evidence="9" type="ORF">CLVI_24120</name>
</gene>
<keyword evidence="7" id="KW-0472">Membrane</keyword>
<evidence type="ECO:0000259" key="8">
    <source>
        <dbReference type="PROSITE" id="PS52029"/>
    </source>
</evidence>
<dbReference type="Pfam" id="PF03734">
    <property type="entry name" value="YkuD"/>
    <property type="match status" value="1"/>
</dbReference>
<evidence type="ECO:0000256" key="3">
    <source>
        <dbReference type="ARBA" id="ARBA00022960"/>
    </source>
</evidence>
<sequence>MAKRAQLTFGKRGSQNNNNKLYLSILLIILMLGSLVFYEYYTYKILVRDFSSSFDENEFSSANNILLTDGSFNPFKVIYLKDDLSAYFSTKITNLSIELNDGNINEVSAFNIIEEIKRYDIPITIPEELASGNSYESAIDLFDLGKYIQAYKIFSTVKSTDLNYASSIEYTRECKKNITLNIINESTQLCTNKEFDKALALLDSVNLIVGESTDIVSKVEEVKKYYSDSLTSNNDSAADVSSSLAIITTSNINTLSLESITSYLIQVDISNQKTNIFKGKLNKWNLIKSFTCSTGIDSEKTPSGVYTIKEKGSWFFSDTYNQGGKYWVQFYGDYLFHSLPYDEEKTTVVDYTLGKPASHGCIRLAESDSKWIYDNISKGSKVVIQ</sequence>
<comment type="caution">
    <text evidence="9">The sequence shown here is derived from an EMBL/GenBank/DDBJ whole genome shotgun (WGS) entry which is preliminary data.</text>
</comment>
<keyword evidence="3 6" id="KW-0133">Cell shape</keyword>
<evidence type="ECO:0000313" key="9">
    <source>
        <dbReference type="EMBL" id="PRR81574.1"/>
    </source>
</evidence>